<dbReference type="Proteomes" id="UP000783686">
    <property type="component" value="Unassembled WGS sequence"/>
</dbReference>
<name>A0A811KGP9_9BILA</name>
<dbReference type="PANTHER" id="PTHR46178">
    <property type="entry name" value="SEVEN TM RECEPTOR"/>
    <property type="match status" value="1"/>
</dbReference>
<sequence length="282" mass="30982">MLNGVADLVFAFSNLVLMEGVEILDNSLFLFSTSFFYHSTQTATTIATAIWLTSLYMAFAVLPVNYYYRYRQLSTNPLTIFQYVCLYFLALFYVGAHCFSVFWFTLPKSEELDKIITSVTYYSDPPAYIVSVASEPGCMYHLLHSTVQVGGSYMLVAYFAMKIRAAIVEQRSRMSSGAKRTDSQIMTVMFVQCMCPFIVLTIPIGICASAPLFGKSVPLLGIVLTTVMGLIPICNALSALLIVGTYRSAVKRLLGMSGVDSTIAITSKGAVSQMNADGKTVI</sequence>
<keyword evidence="1" id="KW-0812">Transmembrane</keyword>
<keyword evidence="3" id="KW-1185">Reference proteome</keyword>
<proteinExistence type="predicted"/>
<dbReference type="Proteomes" id="UP000614601">
    <property type="component" value="Unassembled WGS sequence"/>
</dbReference>
<evidence type="ECO:0000313" key="3">
    <source>
        <dbReference type="Proteomes" id="UP000614601"/>
    </source>
</evidence>
<evidence type="ECO:0000313" key="2">
    <source>
        <dbReference type="EMBL" id="CAD5214362.1"/>
    </source>
</evidence>
<feature type="transmembrane region" description="Helical" evidence="1">
    <location>
        <begin position="149"/>
        <end position="167"/>
    </location>
</feature>
<feature type="transmembrane region" description="Helical" evidence="1">
    <location>
        <begin position="80"/>
        <end position="104"/>
    </location>
</feature>
<reference evidence="2" key="1">
    <citation type="submission" date="2020-09" db="EMBL/GenBank/DDBJ databases">
        <authorList>
            <person name="Kikuchi T."/>
        </authorList>
    </citation>
    <scope>NUCLEOTIDE SEQUENCE</scope>
    <source>
        <strain evidence="2">SH1</strain>
    </source>
</reference>
<organism evidence="2 3">
    <name type="scientific">Bursaphelenchus okinawaensis</name>
    <dbReference type="NCBI Taxonomy" id="465554"/>
    <lineage>
        <taxon>Eukaryota</taxon>
        <taxon>Metazoa</taxon>
        <taxon>Ecdysozoa</taxon>
        <taxon>Nematoda</taxon>
        <taxon>Chromadorea</taxon>
        <taxon>Rhabditida</taxon>
        <taxon>Tylenchina</taxon>
        <taxon>Tylenchomorpha</taxon>
        <taxon>Aphelenchoidea</taxon>
        <taxon>Aphelenchoididae</taxon>
        <taxon>Bursaphelenchus</taxon>
    </lineage>
</organism>
<dbReference type="PANTHER" id="PTHR46178:SF9">
    <property type="entry name" value="SEVEN TM RECEPTOR"/>
    <property type="match status" value="1"/>
</dbReference>
<keyword evidence="1" id="KW-0472">Membrane</keyword>
<comment type="caution">
    <text evidence="2">The sequence shown here is derived from an EMBL/GenBank/DDBJ whole genome shotgun (WGS) entry which is preliminary data.</text>
</comment>
<dbReference type="OrthoDB" id="10358494at2759"/>
<feature type="transmembrane region" description="Helical" evidence="1">
    <location>
        <begin position="188"/>
        <end position="213"/>
    </location>
</feature>
<gene>
    <name evidence="2" type="ORF">BOKJ2_LOCUS5555</name>
</gene>
<evidence type="ECO:0008006" key="4">
    <source>
        <dbReference type="Google" id="ProtNLM"/>
    </source>
</evidence>
<feature type="transmembrane region" description="Helical" evidence="1">
    <location>
        <begin position="46"/>
        <end position="68"/>
    </location>
</feature>
<dbReference type="EMBL" id="CAJFDH010000003">
    <property type="protein sequence ID" value="CAD5214362.1"/>
    <property type="molecule type" value="Genomic_DNA"/>
</dbReference>
<accession>A0A811KGP9</accession>
<dbReference type="Pfam" id="PF10326">
    <property type="entry name" value="7TM_GPCR_Str"/>
    <property type="match status" value="1"/>
</dbReference>
<feature type="transmembrane region" description="Helical" evidence="1">
    <location>
        <begin position="219"/>
        <end position="243"/>
    </location>
</feature>
<dbReference type="AlphaFoldDB" id="A0A811KGP9"/>
<dbReference type="SUPFAM" id="SSF81321">
    <property type="entry name" value="Family A G protein-coupled receptor-like"/>
    <property type="match status" value="1"/>
</dbReference>
<evidence type="ECO:0000256" key="1">
    <source>
        <dbReference type="SAM" id="Phobius"/>
    </source>
</evidence>
<dbReference type="EMBL" id="CAJFCW020000003">
    <property type="protein sequence ID" value="CAG9102614.1"/>
    <property type="molecule type" value="Genomic_DNA"/>
</dbReference>
<dbReference type="InterPro" id="IPR019428">
    <property type="entry name" value="7TM_GPCR_serpentine_rcpt_Str"/>
</dbReference>
<protein>
    <recommendedName>
        <fullName evidence="4">G_PROTEIN_RECEP_F1_2 domain-containing protein</fullName>
    </recommendedName>
</protein>
<keyword evidence="1" id="KW-1133">Transmembrane helix</keyword>